<gene>
    <name evidence="2" type="ORF">PGTUg99_008498</name>
</gene>
<dbReference type="EMBL" id="VDEP01000453">
    <property type="protein sequence ID" value="KAA1077182.1"/>
    <property type="molecule type" value="Genomic_DNA"/>
</dbReference>
<feature type="region of interest" description="Disordered" evidence="1">
    <location>
        <begin position="23"/>
        <end position="52"/>
    </location>
</feature>
<reference evidence="2 3" key="1">
    <citation type="submission" date="2019-05" db="EMBL/GenBank/DDBJ databases">
        <title>Emergence of the Ug99 lineage of the wheat stem rust pathogen through somatic hybridization.</title>
        <authorList>
            <person name="Li F."/>
            <person name="Upadhyaya N.M."/>
            <person name="Sperschneider J."/>
            <person name="Matny O."/>
            <person name="Nguyen-Phuc H."/>
            <person name="Mago R."/>
            <person name="Raley C."/>
            <person name="Miller M.E."/>
            <person name="Silverstein K.A.T."/>
            <person name="Henningsen E."/>
            <person name="Hirsch C.D."/>
            <person name="Visser B."/>
            <person name="Pretorius Z.A."/>
            <person name="Steffenson B.J."/>
            <person name="Schwessinger B."/>
            <person name="Dodds P.N."/>
            <person name="Figueroa M."/>
        </authorList>
    </citation>
    <scope>NUCLEOTIDE SEQUENCE [LARGE SCALE GENOMIC DNA]</scope>
    <source>
        <strain evidence="2 3">Ug99</strain>
    </source>
</reference>
<dbReference type="Proteomes" id="UP000325313">
    <property type="component" value="Unassembled WGS sequence"/>
</dbReference>
<name>A0A5B0MKN4_PUCGR</name>
<proteinExistence type="predicted"/>
<evidence type="ECO:0000256" key="1">
    <source>
        <dbReference type="SAM" id="MobiDB-lite"/>
    </source>
</evidence>
<evidence type="ECO:0000313" key="2">
    <source>
        <dbReference type="EMBL" id="KAA1077182.1"/>
    </source>
</evidence>
<organism evidence="2 3">
    <name type="scientific">Puccinia graminis f. sp. tritici</name>
    <dbReference type="NCBI Taxonomy" id="56615"/>
    <lineage>
        <taxon>Eukaryota</taxon>
        <taxon>Fungi</taxon>
        <taxon>Dikarya</taxon>
        <taxon>Basidiomycota</taxon>
        <taxon>Pucciniomycotina</taxon>
        <taxon>Pucciniomycetes</taxon>
        <taxon>Pucciniales</taxon>
        <taxon>Pucciniaceae</taxon>
        <taxon>Puccinia</taxon>
    </lineage>
</organism>
<evidence type="ECO:0000313" key="3">
    <source>
        <dbReference type="Proteomes" id="UP000325313"/>
    </source>
</evidence>
<dbReference type="AlphaFoldDB" id="A0A5B0MKN4"/>
<protein>
    <submittedName>
        <fullName evidence="2">Uncharacterized protein</fullName>
    </submittedName>
</protein>
<sequence length="52" mass="6164">MFKYSLTVCVWILLRKIHLQEKEQPQREGMGEDSKVKEVRTEDSKVKEVRTG</sequence>
<comment type="caution">
    <text evidence="2">The sequence shown here is derived from an EMBL/GenBank/DDBJ whole genome shotgun (WGS) entry which is preliminary data.</text>
</comment>
<accession>A0A5B0MKN4</accession>